<evidence type="ECO:0000313" key="2">
    <source>
        <dbReference type="Proteomes" id="UP000254293"/>
    </source>
</evidence>
<accession>A0A377R0G2</accession>
<dbReference type="RefSeq" id="WP_115308340.1">
    <property type="nucleotide sequence ID" value="NZ_CP091516.1"/>
</dbReference>
<dbReference type="EMBL" id="UGJJ01000002">
    <property type="protein sequence ID" value="STR02408.1"/>
    <property type="molecule type" value="Genomic_DNA"/>
</dbReference>
<gene>
    <name evidence="1" type="ORF">NCTC13336_01274</name>
</gene>
<reference evidence="1 2" key="1">
    <citation type="submission" date="2018-06" db="EMBL/GenBank/DDBJ databases">
        <authorList>
            <consortium name="Pathogen Informatics"/>
            <person name="Doyle S."/>
        </authorList>
    </citation>
    <scope>NUCLEOTIDE SEQUENCE [LARGE SCALE GENOMIC DNA]</scope>
    <source>
        <strain evidence="1 2">NCTC13336</strain>
    </source>
</reference>
<organism evidence="1 2">
    <name type="scientific">Kingella potus</name>
    <dbReference type="NCBI Taxonomy" id="265175"/>
    <lineage>
        <taxon>Bacteria</taxon>
        <taxon>Pseudomonadati</taxon>
        <taxon>Pseudomonadota</taxon>
        <taxon>Betaproteobacteria</taxon>
        <taxon>Neisseriales</taxon>
        <taxon>Neisseriaceae</taxon>
        <taxon>Kingella</taxon>
    </lineage>
</organism>
<dbReference type="AlphaFoldDB" id="A0A377R0G2"/>
<protein>
    <submittedName>
        <fullName evidence="1">Uncharacterized protein</fullName>
    </submittedName>
</protein>
<sequence>MANANTEHSKKLRAATAAAAAKKKLSSGAYRQYTIRAKAAEMDIIDAAIAKAGGSRTQALLKICKEWLGE</sequence>
<name>A0A377R0G2_9NEIS</name>
<evidence type="ECO:0000313" key="1">
    <source>
        <dbReference type="EMBL" id="STR02408.1"/>
    </source>
</evidence>
<dbReference type="Proteomes" id="UP000254293">
    <property type="component" value="Unassembled WGS sequence"/>
</dbReference>
<proteinExistence type="predicted"/>
<keyword evidence="2" id="KW-1185">Reference proteome</keyword>